<evidence type="ECO:0000259" key="14">
    <source>
        <dbReference type="PROSITE" id="PS50885"/>
    </source>
</evidence>
<keyword evidence="9 13" id="KW-1133">Transmembrane helix</keyword>
<dbReference type="Gene3D" id="6.10.340.10">
    <property type="match status" value="1"/>
</dbReference>
<evidence type="ECO:0000256" key="5">
    <source>
        <dbReference type="ARBA" id="ARBA00022692"/>
    </source>
</evidence>
<organism evidence="15 16">
    <name type="scientific">Megasphaera hexanoica</name>
    <dbReference type="NCBI Taxonomy" id="1675036"/>
    <lineage>
        <taxon>Bacteria</taxon>
        <taxon>Bacillati</taxon>
        <taxon>Bacillota</taxon>
        <taxon>Negativicutes</taxon>
        <taxon>Veillonellales</taxon>
        <taxon>Veillonellaceae</taxon>
        <taxon>Megasphaera</taxon>
    </lineage>
</organism>
<name>A0A848BUS6_9FIRM</name>
<sequence>MSRPRSFHLYLQQVFTKGAALLILFLICLFVSFLVCFYQVRVVDGTDAHAAEAEQAVSREWNRCVAMLDELGRNPVLIRALQDGKADQELAQHLYDITNSGVVRGDFLLLDSKRKPVMTSLYQDNLGLVMENRDIQDMLHRAGADGVRDLRYGPVILPLQHSQQEQYYLLRPVWDETGTAGYIFLFFRQEGFQELTDAWPAEQIVIMDTLDHVVFSTNPQFVDAMGKLRTPLTMEGKQTVQGRSYYVSRPARGDKLQVIAFTAIPHTDSLLQAVLLFLGCIGIAACLAVFLVARKLSRKVLKPLDGLLVAVREGKNGNLDYRLEPEQSLQEFQVIYQEFNRMMREIHRLMERNKELAERKRLMEVRNLEGQMDPHFAFNVMEGLRYEILFDPKKASELAVSFARLMRYSIHRGEGDVSLETDLQYVKDYLALQKMRFGERLSYDVVIDPDLYHCQIPKLLLQPVVENSIVHGLENVRSIHISITGKREEDMLVLSVIDNGSGISPEKMASLRRLLTSDVVAPSHIGLYNVHRVLRLRYGRTAGIRIEGDAQGFRVFLSLPMVKEEVSHYDDV</sequence>
<evidence type="ECO:0000256" key="3">
    <source>
        <dbReference type="ARBA" id="ARBA00022553"/>
    </source>
</evidence>
<dbReference type="EMBL" id="JABAFG010000001">
    <property type="protein sequence ID" value="NME27076.1"/>
    <property type="molecule type" value="Genomic_DNA"/>
</dbReference>
<dbReference type="Pfam" id="PF02518">
    <property type="entry name" value="HATPase_c"/>
    <property type="match status" value="1"/>
</dbReference>
<evidence type="ECO:0000256" key="4">
    <source>
        <dbReference type="ARBA" id="ARBA00022679"/>
    </source>
</evidence>
<evidence type="ECO:0000256" key="10">
    <source>
        <dbReference type="ARBA" id="ARBA00023012"/>
    </source>
</evidence>
<dbReference type="Pfam" id="PF06580">
    <property type="entry name" value="His_kinase"/>
    <property type="match status" value="1"/>
</dbReference>
<gene>
    <name evidence="15" type="ORF">HF872_00330</name>
</gene>
<keyword evidence="12" id="KW-0175">Coiled coil</keyword>
<dbReference type="InterPro" id="IPR036890">
    <property type="entry name" value="HATPase_C_sf"/>
</dbReference>
<dbReference type="InterPro" id="IPR050640">
    <property type="entry name" value="Bact_2-comp_sensor_kinase"/>
</dbReference>
<reference evidence="15 16" key="1">
    <citation type="submission" date="2020-04" db="EMBL/GenBank/DDBJ databases">
        <authorList>
            <person name="Hitch T.C.A."/>
            <person name="Wylensek D."/>
            <person name="Clavel T."/>
        </authorList>
    </citation>
    <scope>NUCLEOTIDE SEQUENCE [LARGE SCALE GENOMIC DNA]</scope>
    <source>
        <strain evidence="15 16">Oil-RF-744-FAT-WT-6-1</strain>
    </source>
</reference>
<keyword evidence="5 13" id="KW-0812">Transmembrane</keyword>
<dbReference type="InterPro" id="IPR010559">
    <property type="entry name" value="Sig_transdc_His_kin_internal"/>
</dbReference>
<keyword evidence="6" id="KW-0547">Nucleotide-binding</keyword>
<keyword evidence="3" id="KW-0597">Phosphoprotein</keyword>
<dbReference type="Gene3D" id="3.30.565.10">
    <property type="entry name" value="Histidine kinase-like ATPase, C-terminal domain"/>
    <property type="match status" value="1"/>
</dbReference>
<evidence type="ECO:0000256" key="12">
    <source>
        <dbReference type="SAM" id="Coils"/>
    </source>
</evidence>
<feature type="coiled-coil region" evidence="12">
    <location>
        <begin position="339"/>
        <end position="366"/>
    </location>
</feature>
<evidence type="ECO:0000256" key="11">
    <source>
        <dbReference type="ARBA" id="ARBA00023136"/>
    </source>
</evidence>
<evidence type="ECO:0000313" key="16">
    <source>
        <dbReference type="Proteomes" id="UP000591071"/>
    </source>
</evidence>
<keyword evidence="4" id="KW-0808">Transferase</keyword>
<comment type="subcellular location">
    <subcellularLocation>
        <location evidence="1">Cell membrane</location>
        <topology evidence="1">Multi-pass membrane protein</topology>
    </subcellularLocation>
</comment>
<dbReference type="Proteomes" id="UP000591071">
    <property type="component" value="Unassembled WGS sequence"/>
</dbReference>
<accession>A0A848BUS6</accession>
<protein>
    <submittedName>
        <fullName evidence="15">HAMP domain-containing protein</fullName>
    </submittedName>
</protein>
<evidence type="ECO:0000256" key="1">
    <source>
        <dbReference type="ARBA" id="ARBA00004651"/>
    </source>
</evidence>
<dbReference type="GO" id="GO:0005524">
    <property type="term" value="F:ATP binding"/>
    <property type="evidence" value="ECO:0007669"/>
    <property type="project" value="UniProtKB-KW"/>
</dbReference>
<dbReference type="RefSeq" id="WP_150824281.1">
    <property type="nucleotide sequence ID" value="NZ_JABAFG010000001.1"/>
</dbReference>
<feature type="domain" description="HAMP" evidence="14">
    <location>
        <begin position="298"/>
        <end position="351"/>
    </location>
</feature>
<dbReference type="AlphaFoldDB" id="A0A848BUS6"/>
<keyword evidence="10" id="KW-0902">Two-component regulatory system</keyword>
<dbReference type="GO" id="GO:0000155">
    <property type="term" value="F:phosphorelay sensor kinase activity"/>
    <property type="evidence" value="ECO:0007669"/>
    <property type="project" value="InterPro"/>
</dbReference>
<feature type="transmembrane region" description="Helical" evidence="13">
    <location>
        <begin position="270"/>
        <end position="293"/>
    </location>
</feature>
<evidence type="ECO:0000256" key="7">
    <source>
        <dbReference type="ARBA" id="ARBA00022777"/>
    </source>
</evidence>
<dbReference type="PROSITE" id="PS50885">
    <property type="entry name" value="HAMP"/>
    <property type="match status" value="1"/>
</dbReference>
<evidence type="ECO:0000256" key="13">
    <source>
        <dbReference type="SAM" id="Phobius"/>
    </source>
</evidence>
<keyword evidence="2" id="KW-1003">Cell membrane</keyword>
<evidence type="ECO:0000313" key="15">
    <source>
        <dbReference type="EMBL" id="NME27076.1"/>
    </source>
</evidence>
<keyword evidence="7" id="KW-0418">Kinase</keyword>
<evidence type="ECO:0000256" key="6">
    <source>
        <dbReference type="ARBA" id="ARBA00022741"/>
    </source>
</evidence>
<proteinExistence type="predicted"/>
<dbReference type="SUPFAM" id="SSF158472">
    <property type="entry name" value="HAMP domain-like"/>
    <property type="match status" value="1"/>
</dbReference>
<evidence type="ECO:0000256" key="2">
    <source>
        <dbReference type="ARBA" id="ARBA00022475"/>
    </source>
</evidence>
<dbReference type="PANTHER" id="PTHR34220">
    <property type="entry name" value="SENSOR HISTIDINE KINASE YPDA"/>
    <property type="match status" value="1"/>
</dbReference>
<feature type="transmembrane region" description="Helical" evidence="13">
    <location>
        <begin position="21"/>
        <end position="40"/>
    </location>
</feature>
<dbReference type="GO" id="GO:0005886">
    <property type="term" value="C:plasma membrane"/>
    <property type="evidence" value="ECO:0007669"/>
    <property type="project" value="UniProtKB-SubCell"/>
</dbReference>
<evidence type="ECO:0000256" key="9">
    <source>
        <dbReference type="ARBA" id="ARBA00022989"/>
    </source>
</evidence>
<dbReference type="SUPFAM" id="SSF55874">
    <property type="entry name" value="ATPase domain of HSP90 chaperone/DNA topoisomerase II/histidine kinase"/>
    <property type="match status" value="1"/>
</dbReference>
<keyword evidence="11 13" id="KW-0472">Membrane</keyword>
<dbReference type="InterPro" id="IPR003660">
    <property type="entry name" value="HAMP_dom"/>
</dbReference>
<evidence type="ECO:0000256" key="8">
    <source>
        <dbReference type="ARBA" id="ARBA00022840"/>
    </source>
</evidence>
<dbReference type="InterPro" id="IPR003594">
    <property type="entry name" value="HATPase_dom"/>
</dbReference>
<comment type="caution">
    <text evidence="15">The sequence shown here is derived from an EMBL/GenBank/DDBJ whole genome shotgun (WGS) entry which is preliminary data.</text>
</comment>
<dbReference type="PANTHER" id="PTHR34220:SF11">
    <property type="entry name" value="SENSOR PROTEIN KINASE HPTS"/>
    <property type="match status" value="1"/>
</dbReference>
<keyword evidence="8" id="KW-0067">ATP-binding</keyword>
<dbReference type="SMART" id="SM00304">
    <property type="entry name" value="HAMP"/>
    <property type="match status" value="1"/>
</dbReference>